<proteinExistence type="inferred from homology"/>
<gene>
    <name evidence="7" type="ORF">NSK_006349</name>
</gene>
<evidence type="ECO:0000256" key="1">
    <source>
        <dbReference type="ARBA" id="ARBA00008838"/>
    </source>
</evidence>
<dbReference type="Proteomes" id="UP000355283">
    <property type="component" value="Unassembled WGS sequence"/>
</dbReference>
<dbReference type="InterPro" id="IPR011687">
    <property type="entry name" value="Nop53/GLTSCR2"/>
</dbReference>
<sequence>MGRLDSARKGNIARKRRLQAVAEEFEADRALQVEESLDAAKPDEDLFFVDTSADTSLPATRSKAEKRRRFFSEKVSSVAMPSEHLVKAVQRIVKSQQKEKKVKLDNGRTGKTSFHRQSKGKVEQQGLYDMWDAGKGSTGGKGKSKKGKKHEGPPVPKSKKRPLKLPLASTLPLIERPLGGQSYNPLAEDHQQALVAAVSVEEKRKKALEKLKAPLSVMSEETKALILSDSESDAEEEEAVEERSDGDAGVATKRMLRRKGKQTKAERNKQRRRKIQEHEAALERERKHLLQEASRAQEYAKALRRREAEAGGAKRKRQTDDQNVPKTHRSQHFVPRDLPREKVVLPMDKNPMQAPSFPVPLSDELGGSLRTVRTKGNLASETLVSLQKRGQYEVVPQRKSARPKQRVKFVEKVRGE</sequence>
<comment type="caution">
    <text evidence="7">The sequence shown here is derived from an EMBL/GenBank/DDBJ whole genome shotgun (WGS) entry which is preliminary data.</text>
</comment>
<comment type="similarity">
    <text evidence="1 5">Belongs to the NOP53 family.</text>
</comment>
<comment type="function">
    <text evidence="5">May play a role in ribosome biogenesis.</text>
</comment>
<keyword evidence="8" id="KW-1185">Reference proteome</keyword>
<evidence type="ECO:0000256" key="6">
    <source>
        <dbReference type="SAM" id="MobiDB-lite"/>
    </source>
</evidence>
<feature type="compositionally biased region" description="Basic and acidic residues" evidence="6">
    <location>
        <begin position="96"/>
        <end position="108"/>
    </location>
</feature>
<evidence type="ECO:0000313" key="7">
    <source>
        <dbReference type="EMBL" id="TFJ82339.1"/>
    </source>
</evidence>
<feature type="compositionally biased region" description="Acidic residues" evidence="6">
    <location>
        <begin position="230"/>
        <end position="240"/>
    </location>
</feature>
<dbReference type="Pfam" id="PF07767">
    <property type="entry name" value="Nop53"/>
    <property type="match status" value="1"/>
</dbReference>
<evidence type="ECO:0000256" key="2">
    <source>
        <dbReference type="ARBA" id="ARBA00018339"/>
    </source>
</evidence>
<dbReference type="EMBL" id="SDOX01000115">
    <property type="protein sequence ID" value="TFJ82339.1"/>
    <property type="molecule type" value="Genomic_DNA"/>
</dbReference>
<feature type="region of interest" description="Disordered" evidence="6">
    <location>
        <begin position="226"/>
        <end position="340"/>
    </location>
</feature>
<dbReference type="PIRSF" id="PIRSF017302">
    <property type="entry name" value="Gltscr2"/>
    <property type="match status" value="1"/>
</dbReference>
<dbReference type="GO" id="GO:0000027">
    <property type="term" value="P:ribosomal large subunit assembly"/>
    <property type="evidence" value="ECO:0007669"/>
    <property type="project" value="UniProtKB-UniRule"/>
</dbReference>
<keyword evidence="4 5" id="KW-0539">Nucleus</keyword>
<organism evidence="7 8">
    <name type="scientific">Nannochloropsis salina CCMP1776</name>
    <dbReference type="NCBI Taxonomy" id="1027361"/>
    <lineage>
        <taxon>Eukaryota</taxon>
        <taxon>Sar</taxon>
        <taxon>Stramenopiles</taxon>
        <taxon>Ochrophyta</taxon>
        <taxon>Eustigmatophyceae</taxon>
        <taxon>Eustigmatales</taxon>
        <taxon>Monodopsidaceae</taxon>
        <taxon>Microchloropsis</taxon>
        <taxon>Microchloropsis salina</taxon>
    </lineage>
</organism>
<reference evidence="7 8" key="1">
    <citation type="submission" date="2019-01" db="EMBL/GenBank/DDBJ databases">
        <title>Nuclear Genome Assembly of the Microalgal Biofuel strain Nannochloropsis salina CCMP1776.</title>
        <authorList>
            <person name="Hovde B."/>
        </authorList>
    </citation>
    <scope>NUCLEOTIDE SEQUENCE [LARGE SCALE GENOMIC DNA]</scope>
    <source>
        <strain evidence="7 8">CCMP1776</strain>
    </source>
</reference>
<dbReference type="GO" id="GO:0008097">
    <property type="term" value="F:5S rRNA binding"/>
    <property type="evidence" value="ECO:0007669"/>
    <property type="project" value="TreeGrafter"/>
</dbReference>
<dbReference type="GO" id="GO:0005730">
    <property type="term" value="C:nucleolus"/>
    <property type="evidence" value="ECO:0007669"/>
    <property type="project" value="UniProtKB-SubCell"/>
</dbReference>
<dbReference type="GO" id="GO:0006364">
    <property type="term" value="P:rRNA processing"/>
    <property type="evidence" value="ECO:0007669"/>
    <property type="project" value="TreeGrafter"/>
</dbReference>
<dbReference type="GO" id="GO:0005654">
    <property type="term" value="C:nucleoplasm"/>
    <property type="evidence" value="ECO:0007669"/>
    <property type="project" value="UniProtKB-SubCell"/>
</dbReference>
<protein>
    <recommendedName>
        <fullName evidence="2 5">Ribosome biogenesis protein NOP53</fullName>
    </recommendedName>
</protein>
<comment type="subcellular location">
    <subcellularLocation>
        <location evidence="5">Nucleus</location>
        <location evidence="5">Nucleolus</location>
    </subcellularLocation>
    <subcellularLocation>
        <location evidence="5">Nucleus</location>
        <location evidence="5">Nucleoplasm</location>
    </subcellularLocation>
</comment>
<dbReference type="OrthoDB" id="5072at2759"/>
<feature type="compositionally biased region" description="Basic and acidic residues" evidence="6">
    <location>
        <begin position="276"/>
        <end position="290"/>
    </location>
</feature>
<dbReference type="PANTHER" id="PTHR14211:SF7">
    <property type="entry name" value="RIBOSOME BIOGENESIS PROTEIN NOP53"/>
    <property type="match status" value="1"/>
</dbReference>
<dbReference type="AlphaFoldDB" id="A0A4D9D108"/>
<evidence type="ECO:0000313" key="8">
    <source>
        <dbReference type="Proteomes" id="UP000355283"/>
    </source>
</evidence>
<evidence type="ECO:0000256" key="5">
    <source>
        <dbReference type="PIRNR" id="PIRNR017302"/>
    </source>
</evidence>
<dbReference type="PANTHER" id="PTHR14211">
    <property type="entry name" value="GLIOMA SUPPRESSOR CANDIDATE REGION GENE 2"/>
    <property type="match status" value="1"/>
</dbReference>
<evidence type="ECO:0000256" key="3">
    <source>
        <dbReference type="ARBA" id="ARBA00022517"/>
    </source>
</evidence>
<evidence type="ECO:0000256" key="4">
    <source>
        <dbReference type="ARBA" id="ARBA00023242"/>
    </source>
</evidence>
<keyword evidence="3 5" id="KW-0690">Ribosome biogenesis</keyword>
<feature type="region of interest" description="Disordered" evidence="6">
    <location>
        <begin position="92"/>
        <end position="168"/>
    </location>
</feature>
<accession>A0A4D9D108</accession>
<name>A0A4D9D108_9STRA</name>